<dbReference type="GO" id="GO:0005886">
    <property type="term" value="C:plasma membrane"/>
    <property type="evidence" value="ECO:0007669"/>
    <property type="project" value="TreeGrafter"/>
</dbReference>
<proteinExistence type="predicted"/>
<dbReference type="GO" id="GO:0071555">
    <property type="term" value="P:cell wall organization"/>
    <property type="evidence" value="ECO:0007669"/>
    <property type="project" value="TreeGrafter"/>
</dbReference>
<accession>W8YBR3</accession>
<dbReference type="InterPro" id="IPR001460">
    <property type="entry name" value="PCN-bd_Tpept"/>
</dbReference>
<dbReference type="AlphaFoldDB" id="W8YBR3"/>
<sequence length="163" mass="18113">MKPQIVLEIREQTVQKNEVGKVVQSIEPVVLNRIDMKQEYINQVKEGFRKVFQEGDGTGVRAFQKAPYKPAGKTGTAQTVYGGENAIGRNAKGDRRECYNLTLAGYAPYDDPEVAFSVVVPWVENDKSGINSDIGKEVLDAYFDLKNKRLTGEAPKTDASKEN</sequence>
<feature type="domain" description="Penicillin-binding protein transpeptidase" evidence="1">
    <location>
        <begin position="2"/>
        <end position="139"/>
    </location>
</feature>
<dbReference type="SUPFAM" id="SSF56601">
    <property type="entry name" value="beta-lactamase/transpeptidase-like"/>
    <property type="match status" value="1"/>
</dbReference>
<dbReference type="PANTHER" id="PTHR30627">
    <property type="entry name" value="PEPTIDOGLYCAN D,D-TRANSPEPTIDASE"/>
    <property type="match status" value="1"/>
</dbReference>
<dbReference type="Pfam" id="PF00905">
    <property type="entry name" value="Transpeptidase"/>
    <property type="match status" value="1"/>
</dbReference>
<dbReference type="PANTHER" id="PTHR30627:SF2">
    <property type="entry name" value="PEPTIDOGLYCAN D,D-TRANSPEPTIDASE MRDA"/>
    <property type="match status" value="1"/>
</dbReference>
<dbReference type="Proteomes" id="UP000030682">
    <property type="component" value="Unassembled WGS sequence"/>
</dbReference>
<protein>
    <recommendedName>
        <fullName evidence="1">Penicillin-binding protein transpeptidase domain-containing protein</fullName>
    </recommendedName>
</protein>
<evidence type="ECO:0000259" key="1">
    <source>
        <dbReference type="Pfam" id="PF00905"/>
    </source>
</evidence>
<dbReference type="GO" id="GO:0008658">
    <property type="term" value="F:penicillin binding"/>
    <property type="evidence" value="ECO:0007669"/>
    <property type="project" value="InterPro"/>
</dbReference>
<dbReference type="HOGENOM" id="CLU_1821501_0_0_9"/>
<gene>
    <name evidence="2" type="ORF">BTDB27_002434</name>
</gene>
<reference evidence="2" key="1">
    <citation type="submission" date="2014-01" db="EMBL/GenBank/DDBJ databases">
        <title>Draft genome sequence of highly nematicidal Bacillus thuringiensis DB27.</title>
        <authorList>
            <person name="Iatsenko I."/>
            <person name="Pickard D."/>
            <person name="Corton C."/>
            <person name="Dougan G."/>
            <person name="Sommer R.J."/>
        </authorList>
    </citation>
    <scope>NUCLEOTIDE SEQUENCE [LARGE SCALE GENOMIC DNA]</scope>
    <source>
        <strain evidence="2">DB27</strain>
    </source>
</reference>
<dbReference type="EMBL" id="HG810017">
    <property type="protein sequence ID" value="CDN36092.1"/>
    <property type="molecule type" value="Genomic_DNA"/>
</dbReference>
<dbReference type="GO" id="GO:0071972">
    <property type="term" value="F:peptidoglycan L,D-transpeptidase activity"/>
    <property type="evidence" value="ECO:0007669"/>
    <property type="project" value="TreeGrafter"/>
</dbReference>
<evidence type="ECO:0000313" key="2">
    <source>
        <dbReference type="EMBL" id="CDN36092.1"/>
    </source>
</evidence>
<reference evidence="2" key="2">
    <citation type="submission" date="2014-01" db="EMBL/GenBank/DDBJ databases">
        <authorList>
            <person name="Aslett M."/>
        </authorList>
    </citation>
    <scope>NUCLEOTIDE SEQUENCE [LARGE SCALE GENOMIC DNA]</scope>
    <source>
        <strain evidence="2">DB27</strain>
    </source>
</reference>
<dbReference type="Gene3D" id="3.40.710.10">
    <property type="entry name" value="DD-peptidase/beta-lactamase superfamily"/>
    <property type="match status" value="1"/>
</dbReference>
<dbReference type="InterPro" id="IPR012338">
    <property type="entry name" value="Beta-lactam/transpept-like"/>
</dbReference>
<name>W8YBR3_BACTU</name>
<dbReference type="InterPro" id="IPR050515">
    <property type="entry name" value="Beta-lactam/transpept"/>
</dbReference>
<organism evidence="2">
    <name type="scientific">Bacillus thuringiensis DB27</name>
    <dbReference type="NCBI Taxonomy" id="1431339"/>
    <lineage>
        <taxon>Bacteria</taxon>
        <taxon>Bacillati</taxon>
        <taxon>Bacillota</taxon>
        <taxon>Bacilli</taxon>
        <taxon>Bacillales</taxon>
        <taxon>Bacillaceae</taxon>
        <taxon>Bacillus</taxon>
        <taxon>Bacillus cereus group</taxon>
    </lineage>
</organism>